<evidence type="ECO:0000259" key="8">
    <source>
        <dbReference type="PROSITE" id="PS51645"/>
    </source>
</evidence>
<sequence length="438" mass="50109">MKKRVLYWLQNDLRLVDNEILSELADFDGELDLVFVIEPRWFRQTNYQSKPYGTHKYHFLRESLAAFAQAVEQLGQTLHVITGEPEQVISQRLQKYDIETLVCTEQVGVYEQKQLSKINALCPQVTVKMYQQDTLFKAADLPFQLDNLPKNFTAFRKLVEAEPTFIAAPQQAVSHLPHPVQLCPDNPIADVAMQSGVFKGGLLAAQQHCNAYFSSQAPSSYKETRNELDGFSNSTKFSVWLAGGTISAKQLYREVGVYELQNGANESSYWIKFELLWREYFKWHAMCSGATLFQFKGQKHSAPLTTFNSQRFNAWCQGRTPFALVNAIMHELNATGYIANRSRQIAASCLVNELELDWRYGAAYFEQQLIDYDVAANWGNWQYIAGVGVDPRGGRHFHINKQTALYDPLARYIRKWQGDQTIISTIGSVDEVDWPRVE</sequence>
<dbReference type="Pfam" id="PF00875">
    <property type="entry name" value="DNA_photolyase"/>
    <property type="match status" value="1"/>
</dbReference>
<dbReference type="GO" id="GO:0003913">
    <property type="term" value="F:DNA photolyase activity"/>
    <property type="evidence" value="ECO:0007669"/>
    <property type="project" value="InterPro"/>
</dbReference>
<protein>
    <recommendedName>
        <fullName evidence="2 7">Cryptochrome DASH</fullName>
    </recommendedName>
</protein>
<dbReference type="RefSeq" id="WP_119852221.1">
    <property type="nucleotide sequence ID" value="NZ_QYSE01000001.1"/>
</dbReference>
<dbReference type="AlphaFoldDB" id="A0A3A3F5H8"/>
<dbReference type="EMBL" id="QYSE01000001">
    <property type="protein sequence ID" value="RJF37458.1"/>
    <property type="molecule type" value="Genomic_DNA"/>
</dbReference>
<dbReference type="Gene3D" id="1.10.579.10">
    <property type="entry name" value="DNA Cyclobutane Dipyrimidine Photolyase, subunit A, domain 3"/>
    <property type="match status" value="1"/>
</dbReference>
<comment type="function">
    <text evidence="7">May have a photoreceptor function.</text>
</comment>
<keyword evidence="5 7" id="KW-0157">Chromophore</keyword>
<feature type="binding site" evidence="6">
    <location>
        <begin position="234"/>
        <end position="238"/>
    </location>
    <ligand>
        <name>FAD</name>
        <dbReference type="ChEBI" id="CHEBI:57692"/>
    </ligand>
</feature>
<dbReference type="InterPro" id="IPR006050">
    <property type="entry name" value="DNA_photolyase_N"/>
</dbReference>
<evidence type="ECO:0000256" key="7">
    <source>
        <dbReference type="RuleBase" id="RU367151"/>
    </source>
</evidence>
<dbReference type="Gene3D" id="1.25.40.80">
    <property type="match status" value="1"/>
</dbReference>
<keyword evidence="3 6" id="KW-0285">Flavoprotein</keyword>
<evidence type="ECO:0000313" key="10">
    <source>
        <dbReference type="Proteomes" id="UP000265938"/>
    </source>
</evidence>
<dbReference type="InterPro" id="IPR014729">
    <property type="entry name" value="Rossmann-like_a/b/a_fold"/>
</dbReference>
<comment type="cofactor">
    <cofactor evidence="6 7">
        <name>FAD</name>
        <dbReference type="ChEBI" id="CHEBI:57692"/>
    </cofactor>
    <text evidence="6 7">Binds 1 FAD per subunit.</text>
</comment>
<dbReference type="PANTHER" id="PTHR11455:SF22">
    <property type="entry name" value="CRYPTOCHROME DASH"/>
    <property type="match status" value="1"/>
</dbReference>
<evidence type="ECO:0000256" key="3">
    <source>
        <dbReference type="ARBA" id="ARBA00022630"/>
    </source>
</evidence>
<organism evidence="9 10">
    <name type="scientific">Pseudoalteromonas gelatinilytica</name>
    <dbReference type="NCBI Taxonomy" id="1703256"/>
    <lineage>
        <taxon>Bacteria</taxon>
        <taxon>Pseudomonadati</taxon>
        <taxon>Pseudomonadota</taxon>
        <taxon>Gammaproteobacteria</taxon>
        <taxon>Alteromonadales</taxon>
        <taxon>Pseudoalteromonadaceae</taxon>
        <taxon>Pseudoalteromonas</taxon>
    </lineage>
</organism>
<gene>
    <name evidence="9" type="ORF">D4741_05135</name>
</gene>
<feature type="binding site" evidence="6">
    <location>
        <position position="221"/>
    </location>
    <ligand>
        <name>FAD</name>
        <dbReference type="ChEBI" id="CHEBI:57692"/>
    </ligand>
</feature>
<dbReference type="PROSITE" id="PS51645">
    <property type="entry name" value="PHR_CRY_ALPHA_BETA"/>
    <property type="match status" value="1"/>
</dbReference>
<dbReference type="GO" id="GO:0000719">
    <property type="term" value="P:photoreactive repair"/>
    <property type="evidence" value="ECO:0007669"/>
    <property type="project" value="TreeGrafter"/>
</dbReference>
<dbReference type="InterPro" id="IPR036134">
    <property type="entry name" value="Crypto/Photolyase_FAD-like_sf"/>
</dbReference>
<evidence type="ECO:0000256" key="5">
    <source>
        <dbReference type="ARBA" id="ARBA00022991"/>
    </source>
</evidence>
<dbReference type="GO" id="GO:0003677">
    <property type="term" value="F:DNA binding"/>
    <property type="evidence" value="ECO:0007669"/>
    <property type="project" value="TreeGrafter"/>
</dbReference>
<dbReference type="PANTHER" id="PTHR11455">
    <property type="entry name" value="CRYPTOCHROME"/>
    <property type="match status" value="1"/>
</dbReference>
<evidence type="ECO:0000256" key="2">
    <source>
        <dbReference type="ARBA" id="ARBA00017881"/>
    </source>
</evidence>
<proteinExistence type="inferred from homology"/>
<comment type="cofactor">
    <cofactor evidence="7">
        <name>(6R)-5,10-methylene-5,6,7,8-tetrahydrofolate</name>
        <dbReference type="ChEBI" id="CHEBI:15636"/>
    </cofactor>
    <text evidence="7">Binds 1 5,10-methenyltetrahydrofolate (MTHF) per subunit.</text>
</comment>
<evidence type="ECO:0000313" key="9">
    <source>
        <dbReference type="EMBL" id="RJF37458.1"/>
    </source>
</evidence>
<dbReference type="InterPro" id="IPR014133">
    <property type="entry name" value="Cry_DASH"/>
</dbReference>
<dbReference type="SUPFAM" id="SSF52425">
    <property type="entry name" value="Cryptochrome/photolyase, N-terminal domain"/>
    <property type="match status" value="1"/>
</dbReference>
<dbReference type="SUPFAM" id="SSF48173">
    <property type="entry name" value="Cryptochrome/photolyase FAD-binding domain"/>
    <property type="match status" value="1"/>
</dbReference>
<reference evidence="9 10" key="1">
    <citation type="submission" date="2018-09" db="EMBL/GenBank/DDBJ databases">
        <title>Identification of marine bacteria producing industrial enzymes.</title>
        <authorList>
            <person name="Cheng T.H."/>
            <person name="Saidin J."/>
            <person name="Muhd D.D."/>
            <person name="Isa M.N.M."/>
            <person name="Bakar M.F.A."/>
            <person name="Ismail N."/>
        </authorList>
    </citation>
    <scope>NUCLEOTIDE SEQUENCE [LARGE SCALE GENOMIC DNA]</scope>
    <source>
        <strain evidence="9 10">MNAD 1.6</strain>
    </source>
</reference>
<accession>A0A3A3F5H8</accession>
<dbReference type="Pfam" id="PF03441">
    <property type="entry name" value="FAD_binding_7"/>
    <property type="match status" value="1"/>
</dbReference>
<comment type="similarity">
    <text evidence="1 7">Belongs to the DNA photolyase class-1 family.</text>
</comment>
<dbReference type="Gene3D" id="3.40.50.620">
    <property type="entry name" value="HUPs"/>
    <property type="match status" value="1"/>
</dbReference>
<dbReference type="PRINTS" id="PR00147">
    <property type="entry name" value="DNAPHOTLYASE"/>
</dbReference>
<dbReference type="InterPro" id="IPR036155">
    <property type="entry name" value="Crypto/Photolyase_N_sf"/>
</dbReference>
<name>A0A3A3F5H8_9GAMM</name>
<dbReference type="Proteomes" id="UP000265938">
    <property type="component" value="Unassembled WGS sequence"/>
</dbReference>
<dbReference type="InterPro" id="IPR002081">
    <property type="entry name" value="Cryptochrome/DNA_photolyase_1"/>
</dbReference>
<feature type="binding site" evidence="6">
    <location>
        <begin position="371"/>
        <end position="373"/>
    </location>
    <ligand>
        <name>FAD</name>
        <dbReference type="ChEBI" id="CHEBI:57692"/>
    </ligand>
</feature>
<dbReference type="InterPro" id="IPR005101">
    <property type="entry name" value="Cryptochr/Photolyase_FAD-bd"/>
</dbReference>
<evidence type="ECO:0000256" key="4">
    <source>
        <dbReference type="ARBA" id="ARBA00022827"/>
    </source>
</evidence>
<dbReference type="NCBIfam" id="TIGR02765">
    <property type="entry name" value="crypto_DASH"/>
    <property type="match status" value="1"/>
</dbReference>
<evidence type="ECO:0000256" key="6">
    <source>
        <dbReference type="PIRSR" id="PIRSR602081-1"/>
    </source>
</evidence>
<evidence type="ECO:0000256" key="1">
    <source>
        <dbReference type="ARBA" id="ARBA00005862"/>
    </source>
</evidence>
<comment type="caution">
    <text evidence="9">The sequence shown here is derived from an EMBL/GenBank/DDBJ whole genome shotgun (WGS) entry which is preliminary data.</text>
</comment>
<dbReference type="GO" id="GO:0071949">
    <property type="term" value="F:FAD binding"/>
    <property type="evidence" value="ECO:0007669"/>
    <property type="project" value="TreeGrafter"/>
</dbReference>
<keyword evidence="4 6" id="KW-0274">FAD</keyword>
<feature type="domain" description="Photolyase/cryptochrome alpha/beta" evidence="8">
    <location>
        <begin position="3"/>
        <end position="135"/>
    </location>
</feature>